<proteinExistence type="predicted"/>
<evidence type="ECO:0000313" key="1">
    <source>
        <dbReference type="EMBL" id="CAD9978343.1"/>
    </source>
</evidence>
<gene>
    <name evidence="1" type="ORF">APAL1065_LOCUS18325</name>
</gene>
<accession>A0A7S2YIJ3</accession>
<organism evidence="1">
    <name type="scientific">Entomoneis paludosa</name>
    <dbReference type="NCBI Taxonomy" id="265537"/>
    <lineage>
        <taxon>Eukaryota</taxon>
        <taxon>Sar</taxon>
        <taxon>Stramenopiles</taxon>
        <taxon>Ochrophyta</taxon>
        <taxon>Bacillariophyta</taxon>
        <taxon>Bacillariophyceae</taxon>
        <taxon>Bacillariophycidae</taxon>
        <taxon>Entomoneidaceae</taxon>
        <taxon>Entomoneis</taxon>
    </lineage>
</organism>
<dbReference type="AlphaFoldDB" id="A0A7S2YIJ3"/>
<dbReference type="EMBL" id="HBHT01027296">
    <property type="protein sequence ID" value="CAD9978343.1"/>
    <property type="molecule type" value="Transcribed_RNA"/>
</dbReference>
<sequence>MGAVSPTCIETLMQPPTDNSNATTCNVCGTQFYPLWNLMYPGNMFSAKCSYVSKLVPLLEYRTKMAEIVDATSTNVEKGDDFQNPGLWRHDMYKHHYREDRLGITGLERYSNEQWIGSHPSIRPCDLMGVNTKLVPHAKFFRRKKRLLEQSVASPAPGALLGGGNWFRFDKEVFQDKGVRHSGLEPPFEYFLTPGILYRFYKIYGIFPERDSWIWEYYPEGTAWRKKLFESVFFANGTLDESRVWG</sequence>
<reference evidence="1" key="1">
    <citation type="submission" date="2021-01" db="EMBL/GenBank/DDBJ databases">
        <authorList>
            <person name="Corre E."/>
            <person name="Pelletier E."/>
            <person name="Niang G."/>
            <person name="Scheremetjew M."/>
            <person name="Finn R."/>
            <person name="Kale V."/>
            <person name="Holt S."/>
            <person name="Cochrane G."/>
            <person name="Meng A."/>
            <person name="Brown T."/>
            <person name="Cohen L."/>
        </authorList>
    </citation>
    <scope>NUCLEOTIDE SEQUENCE</scope>
    <source>
        <strain evidence="1">CCMP125</strain>
    </source>
</reference>
<protein>
    <submittedName>
        <fullName evidence="1">Uncharacterized protein</fullName>
    </submittedName>
</protein>
<name>A0A7S2YIJ3_9STRA</name>